<evidence type="ECO:0000256" key="3">
    <source>
        <dbReference type="ARBA" id="ARBA00012196"/>
    </source>
</evidence>
<evidence type="ECO:0000256" key="1">
    <source>
        <dbReference type="ARBA" id="ARBA00004240"/>
    </source>
</evidence>
<evidence type="ECO:0000256" key="9">
    <source>
        <dbReference type="ARBA" id="ARBA00026232"/>
    </source>
</evidence>
<dbReference type="PANTHER" id="PTHR13398:SF0">
    <property type="entry name" value="GDP-FUCOSE PROTEIN O-FUCOSYLTRANSFERASE 2"/>
    <property type="match status" value="1"/>
</dbReference>
<evidence type="ECO:0000256" key="13">
    <source>
        <dbReference type="SAM" id="SignalP"/>
    </source>
</evidence>
<gene>
    <name evidence="14" type="ORF">BV898_05181</name>
</gene>
<keyword evidence="7" id="KW-0119">Carbohydrate metabolism</keyword>
<keyword evidence="5" id="KW-0256">Endoplasmic reticulum</keyword>
<comment type="catalytic activity">
    <reaction evidence="12">
        <text>L-seryl-[protein] + GDP-beta-L-fucose = 3-O-(alpha-L-fucosyl)-L-seryl-[protein] + GDP + H(+)</text>
        <dbReference type="Rhea" id="RHEA:63644"/>
        <dbReference type="Rhea" id="RHEA-COMP:9863"/>
        <dbReference type="Rhea" id="RHEA-COMP:17914"/>
        <dbReference type="ChEBI" id="CHEBI:15378"/>
        <dbReference type="ChEBI" id="CHEBI:29999"/>
        <dbReference type="ChEBI" id="CHEBI:57273"/>
        <dbReference type="ChEBI" id="CHEBI:58189"/>
        <dbReference type="ChEBI" id="CHEBI:189632"/>
        <dbReference type="EC" id="2.4.1.221"/>
    </reaction>
    <physiologicalReaction direction="left-to-right" evidence="12">
        <dbReference type="Rhea" id="RHEA:63645"/>
    </physiologicalReaction>
</comment>
<dbReference type="Pfam" id="PF10250">
    <property type="entry name" value="O-FucT"/>
    <property type="match status" value="1"/>
</dbReference>
<feature type="chain" id="PRO_5012845445" description="GDP-fucose protein O-fucosyltransferase 2" evidence="13">
    <location>
        <begin position="19"/>
        <end position="454"/>
    </location>
</feature>
<dbReference type="AlphaFoldDB" id="A0A1W0X043"/>
<dbReference type="EC" id="2.4.1.221" evidence="3"/>
<organism evidence="14 15">
    <name type="scientific">Hypsibius exemplaris</name>
    <name type="common">Freshwater tardigrade</name>
    <dbReference type="NCBI Taxonomy" id="2072580"/>
    <lineage>
        <taxon>Eukaryota</taxon>
        <taxon>Metazoa</taxon>
        <taxon>Ecdysozoa</taxon>
        <taxon>Tardigrada</taxon>
        <taxon>Eutardigrada</taxon>
        <taxon>Parachela</taxon>
        <taxon>Hypsibioidea</taxon>
        <taxon>Hypsibiidae</taxon>
        <taxon>Hypsibius</taxon>
    </lineage>
</organism>
<dbReference type="InterPro" id="IPR045130">
    <property type="entry name" value="OFUT2-like"/>
</dbReference>
<proteinExistence type="inferred from homology"/>
<evidence type="ECO:0000256" key="4">
    <source>
        <dbReference type="ARBA" id="ARBA00022679"/>
    </source>
</evidence>
<dbReference type="Gene3D" id="3.40.50.11340">
    <property type="match status" value="1"/>
</dbReference>
<keyword evidence="4" id="KW-0808">Transferase</keyword>
<dbReference type="CDD" id="cd11298">
    <property type="entry name" value="O-FucT-2"/>
    <property type="match status" value="1"/>
</dbReference>
<accession>A0A1W0X043</accession>
<evidence type="ECO:0000313" key="14">
    <source>
        <dbReference type="EMBL" id="OQV20837.1"/>
    </source>
</evidence>
<sequence length="454" mass="52150">MMLLRIFLHAISIGLVFASGSCGQQLHGSLSSTSWRSNREPGEQETCSKDTCQKPKRFILYDVNPGEGFNLRRDVYLRAAVFVKALNVNDEKSEWTLVLPPWGPLYHWKRRDLNQEGLPWTLFFDLQSFNEYVPVMEFDDYLSERKEPVIDRMFYLLSFDLSKIDLQSEWLLEETSCSEEAGFPYSLHSNSNNVRGWFWGFNGIHAKKITCHRALGTAGAVLPKLLAQTTPKDHAVMFERLETLLHDHFGGREYWEARRSMQFALPLLQLALDFRREHGLISSEDGDPLSARLTDWRTVKPPPGSAKGGPYVCAHLRRQDYLRARPDACPSMKEAAEQLRKVLQQQKVSTLFIATDGSPDEMKELQTELPKFSVLFYRPPEDVVRKIKDGGSAIVEQAICSRAQYFIGSYESTFSFRIQEEREILGFAPDSTFNRFCKTSTASCEQPTRWKIVY</sequence>
<evidence type="ECO:0000256" key="11">
    <source>
        <dbReference type="ARBA" id="ARBA00047273"/>
    </source>
</evidence>
<evidence type="ECO:0000256" key="2">
    <source>
        <dbReference type="ARBA" id="ARBA00004922"/>
    </source>
</evidence>
<dbReference type="OrthoDB" id="422368at2759"/>
<keyword evidence="6" id="KW-0294">Fucose metabolism</keyword>
<dbReference type="Gene3D" id="3.40.50.11350">
    <property type="match status" value="1"/>
</dbReference>
<dbReference type="PROSITE" id="PS51257">
    <property type="entry name" value="PROKAR_LIPOPROTEIN"/>
    <property type="match status" value="1"/>
</dbReference>
<evidence type="ECO:0000256" key="7">
    <source>
        <dbReference type="ARBA" id="ARBA00023277"/>
    </source>
</evidence>
<dbReference type="PANTHER" id="PTHR13398">
    <property type="entry name" value="GDP-FUCOSE PROTEIN O-FUCOSYLTRANSFERASE 2"/>
    <property type="match status" value="1"/>
</dbReference>
<comment type="pathway">
    <text evidence="2">Protein modification; protein glycosylation.</text>
</comment>
<dbReference type="Proteomes" id="UP000192578">
    <property type="component" value="Unassembled WGS sequence"/>
</dbReference>
<keyword evidence="13" id="KW-0732">Signal</keyword>
<comment type="catalytic activity">
    <reaction evidence="11">
        <text>L-threonyl-[protein] + GDP-beta-L-fucose = 3-O-(alpha-L-fucosyl)-L-threonyl-[protein] + GDP + H(+)</text>
        <dbReference type="Rhea" id="RHEA:70491"/>
        <dbReference type="Rhea" id="RHEA-COMP:11060"/>
        <dbReference type="Rhea" id="RHEA-COMP:17915"/>
        <dbReference type="ChEBI" id="CHEBI:15378"/>
        <dbReference type="ChEBI" id="CHEBI:30013"/>
        <dbReference type="ChEBI" id="CHEBI:57273"/>
        <dbReference type="ChEBI" id="CHEBI:58189"/>
        <dbReference type="ChEBI" id="CHEBI:189631"/>
        <dbReference type="EC" id="2.4.1.221"/>
    </reaction>
    <physiologicalReaction direction="left-to-right" evidence="11">
        <dbReference type="Rhea" id="RHEA:70492"/>
    </physiologicalReaction>
</comment>
<dbReference type="GO" id="GO:0006004">
    <property type="term" value="P:fucose metabolic process"/>
    <property type="evidence" value="ECO:0007669"/>
    <property type="project" value="UniProtKB-KW"/>
</dbReference>
<evidence type="ECO:0000256" key="5">
    <source>
        <dbReference type="ARBA" id="ARBA00022824"/>
    </source>
</evidence>
<feature type="signal peptide" evidence="13">
    <location>
        <begin position="1"/>
        <end position="18"/>
    </location>
</feature>
<comment type="similarity">
    <text evidence="8">Belongs to the glycosyltransferase 68 family.</text>
</comment>
<comment type="caution">
    <text evidence="14">The sequence shown here is derived from an EMBL/GenBank/DDBJ whole genome shotgun (WGS) entry which is preliminary data.</text>
</comment>
<evidence type="ECO:0000256" key="8">
    <source>
        <dbReference type="ARBA" id="ARBA00025803"/>
    </source>
</evidence>
<keyword evidence="15" id="KW-1185">Reference proteome</keyword>
<dbReference type="GO" id="GO:0046922">
    <property type="term" value="F:peptide-O-fucosyltransferase activity"/>
    <property type="evidence" value="ECO:0007669"/>
    <property type="project" value="UniProtKB-EC"/>
</dbReference>
<evidence type="ECO:0000313" key="15">
    <source>
        <dbReference type="Proteomes" id="UP000192578"/>
    </source>
</evidence>
<name>A0A1W0X043_HYPEX</name>
<comment type="subcellular location">
    <subcellularLocation>
        <location evidence="1">Endoplasmic reticulum</location>
    </subcellularLocation>
</comment>
<protein>
    <recommendedName>
        <fullName evidence="9">GDP-fucose protein O-fucosyltransferase 2</fullName>
        <ecNumber evidence="3">2.4.1.221</ecNumber>
    </recommendedName>
    <alternativeName>
        <fullName evidence="10">Peptide-O-fucosyltransferase 2</fullName>
    </alternativeName>
</protein>
<dbReference type="InterPro" id="IPR019378">
    <property type="entry name" value="GDP-Fuc_O-FucTrfase"/>
</dbReference>
<reference evidence="15" key="1">
    <citation type="submission" date="2017-01" db="EMBL/GenBank/DDBJ databases">
        <title>Comparative genomics of anhydrobiosis in the tardigrade Hypsibius dujardini.</title>
        <authorList>
            <person name="Yoshida Y."/>
            <person name="Koutsovoulos G."/>
            <person name="Laetsch D."/>
            <person name="Stevens L."/>
            <person name="Kumar S."/>
            <person name="Horikawa D."/>
            <person name="Ishino K."/>
            <person name="Komine S."/>
            <person name="Tomita M."/>
            <person name="Blaxter M."/>
            <person name="Arakawa K."/>
        </authorList>
    </citation>
    <scope>NUCLEOTIDE SEQUENCE [LARGE SCALE GENOMIC DNA]</scope>
    <source>
        <strain evidence="15">Z151</strain>
    </source>
</reference>
<evidence type="ECO:0000256" key="12">
    <source>
        <dbReference type="ARBA" id="ARBA00048647"/>
    </source>
</evidence>
<evidence type="ECO:0000256" key="6">
    <source>
        <dbReference type="ARBA" id="ARBA00023253"/>
    </source>
</evidence>
<dbReference type="GO" id="GO:0005783">
    <property type="term" value="C:endoplasmic reticulum"/>
    <property type="evidence" value="ECO:0007669"/>
    <property type="project" value="UniProtKB-SubCell"/>
</dbReference>
<dbReference type="EMBL" id="MTYJ01000027">
    <property type="protein sequence ID" value="OQV20837.1"/>
    <property type="molecule type" value="Genomic_DNA"/>
</dbReference>
<evidence type="ECO:0000256" key="10">
    <source>
        <dbReference type="ARBA" id="ARBA00033083"/>
    </source>
</evidence>